<comment type="caution">
    <text evidence="2">The sequence shown here is derived from an EMBL/GenBank/DDBJ whole genome shotgun (WGS) entry which is preliminary data.</text>
</comment>
<proteinExistence type="predicted"/>
<dbReference type="AlphaFoldDB" id="A0A6N8SBK8"/>
<organism evidence="2 3">
    <name type="scientific">Shinella kummerowiae</name>
    <dbReference type="NCBI Taxonomy" id="417745"/>
    <lineage>
        <taxon>Bacteria</taxon>
        <taxon>Pseudomonadati</taxon>
        <taxon>Pseudomonadota</taxon>
        <taxon>Alphaproteobacteria</taxon>
        <taxon>Hyphomicrobiales</taxon>
        <taxon>Rhizobiaceae</taxon>
        <taxon>Shinella</taxon>
    </lineage>
</organism>
<accession>A0A6N8SBK8</accession>
<dbReference type="EMBL" id="WUMK01000005">
    <property type="protein sequence ID" value="MXN46299.1"/>
    <property type="molecule type" value="Genomic_DNA"/>
</dbReference>
<evidence type="ECO:0000259" key="1">
    <source>
        <dbReference type="Pfam" id="PF00535"/>
    </source>
</evidence>
<dbReference type="InterPro" id="IPR001173">
    <property type="entry name" value="Glyco_trans_2-like"/>
</dbReference>
<dbReference type="SUPFAM" id="SSF53448">
    <property type="entry name" value="Nucleotide-diphospho-sugar transferases"/>
    <property type="match status" value="1"/>
</dbReference>
<dbReference type="OrthoDB" id="9794124at2"/>
<dbReference type="InterPro" id="IPR029044">
    <property type="entry name" value="Nucleotide-diphossugar_trans"/>
</dbReference>
<dbReference type="Proteomes" id="UP000435802">
    <property type="component" value="Unassembled WGS sequence"/>
</dbReference>
<dbReference type="Pfam" id="PF00535">
    <property type="entry name" value="Glycos_transf_2"/>
    <property type="match status" value="1"/>
</dbReference>
<reference evidence="2 3" key="1">
    <citation type="submission" date="2019-12" db="EMBL/GenBank/DDBJ databases">
        <title>Shinella kummerowiae sp. nov., a symbiotic bacterium isolated from root nodules of the herbal legume Kummerowia stipulacea.</title>
        <authorList>
            <person name="Gao J."/>
        </authorList>
    </citation>
    <scope>NUCLEOTIDE SEQUENCE [LARGE SCALE GENOMIC DNA]</scope>
    <source>
        <strain evidence="2 3">CCBAU 25048</strain>
    </source>
</reference>
<evidence type="ECO:0000313" key="2">
    <source>
        <dbReference type="EMBL" id="MXN46299.1"/>
    </source>
</evidence>
<protein>
    <submittedName>
        <fullName evidence="2">Glycosyltransferase</fullName>
    </submittedName>
</protein>
<dbReference type="InterPro" id="IPR050834">
    <property type="entry name" value="Glycosyltransf_2"/>
</dbReference>
<gene>
    <name evidence="2" type="ORF">GR138_13975</name>
</gene>
<keyword evidence="3" id="KW-1185">Reference proteome</keyword>
<dbReference type="PANTHER" id="PTHR43685:SF11">
    <property type="entry name" value="GLYCOSYLTRANSFERASE TAGX-RELATED"/>
    <property type="match status" value="1"/>
</dbReference>
<dbReference type="GO" id="GO:0016740">
    <property type="term" value="F:transferase activity"/>
    <property type="evidence" value="ECO:0007669"/>
    <property type="project" value="UniProtKB-KW"/>
</dbReference>
<evidence type="ECO:0000313" key="3">
    <source>
        <dbReference type="Proteomes" id="UP000435802"/>
    </source>
</evidence>
<sequence length="312" mass="34703">MNPDISVILPTYNRTKPLVAAMESVLAQSYGDLELIVVDDASSDDVASVVKGFADARVRYIRRGKNGGAGAARNTGLAAARGRLIAFQDSDDLWLPGKLERQVAFFDTLSDDVRVVIGGKIVYGRDPQFRYGAGKVAHAPPPNSRLRLDEDQLGHLLAENRISVQNALFRRDCMPDLGWFDECLRANEDWEFAVRLVQQTRVFEDIEPVVLGFISADSISTNRRRQLMGEFRILRKNGRVLAARRLDRSRLRIGIAIGLYNSGKKRSAMRFLLAGLRDRPANVAAVVRSLARRLARVLVNATLAAPQPHSER</sequence>
<feature type="domain" description="Glycosyltransferase 2-like" evidence="1">
    <location>
        <begin position="6"/>
        <end position="134"/>
    </location>
</feature>
<dbReference type="Gene3D" id="3.90.550.10">
    <property type="entry name" value="Spore Coat Polysaccharide Biosynthesis Protein SpsA, Chain A"/>
    <property type="match status" value="1"/>
</dbReference>
<keyword evidence="2" id="KW-0808">Transferase</keyword>
<name>A0A6N8SBK8_9HYPH</name>
<dbReference type="PANTHER" id="PTHR43685">
    <property type="entry name" value="GLYCOSYLTRANSFERASE"/>
    <property type="match status" value="1"/>
</dbReference>
<dbReference type="RefSeq" id="WP_160859842.1">
    <property type="nucleotide sequence ID" value="NZ_WUMK01000005.1"/>
</dbReference>